<dbReference type="InterPro" id="IPR050847">
    <property type="entry name" value="SASP_DNA-binding"/>
</dbReference>
<dbReference type="AlphaFoldDB" id="A0A942YES8"/>
<protein>
    <submittedName>
        <fullName evidence="2">Alpha/beta-type small acid-soluble spore protein</fullName>
    </submittedName>
</protein>
<organism evidence="2 3">
    <name type="scientific">Lederbergia citri</name>
    <dbReference type="NCBI Taxonomy" id="2833580"/>
    <lineage>
        <taxon>Bacteria</taxon>
        <taxon>Bacillati</taxon>
        <taxon>Bacillota</taxon>
        <taxon>Bacilli</taxon>
        <taxon>Bacillales</taxon>
        <taxon>Bacillaceae</taxon>
        <taxon>Lederbergia</taxon>
    </lineage>
</organism>
<dbReference type="Gene3D" id="6.10.10.80">
    <property type="entry name" value="Small, acid-soluble spore protein, alpha/beta type-like"/>
    <property type="match status" value="1"/>
</dbReference>
<proteinExistence type="predicted"/>
<dbReference type="GO" id="GO:0003690">
    <property type="term" value="F:double-stranded DNA binding"/>
    <property type="evidence" value="ECO:0007669"/>
    <property type="project" value="InterPro"/>
</dbReference>
<gene>
    <name evidence="2" type="ORF">KHA97_01640</name>
</gene>
<dbReference type="PANTHER" id="PTHR36107:SF1">
    <property type="entry name" value="SMALL, ACID-SOLUBLE SPORE PROTEIN A"/>
    <property type="match status" value="1"/>
</dbReference>
<comment type="caution">
    <text evidence="2">The sequence shown here is derived from an EMBL/GenBank/DDBJ whole genome shotgun (WGS) entry which is preliminary data.</text>
</comment>
<comment type="function">
    <text evidence="1">SASP are bound to spore DNA. They are double-stranded DNA-binding proteins that cause DNA to change to an a-like conformation. They protect the DNA backbone from chemical and enzymatic cleavage and are thus involved in dormant spore's high resistance to UV light.</text>
</comment>
<name>A0A942YES8_9BACI</name>
<dbReference type="Proteomes" id="UP000681414">
    <property type="component" value="Unassembled WGS sequence"/>
</dbReference>
<keyword evidence="3" id="KW-1185">Reference proteome</keyword>
<dbReference type="InterPro" id="IPR001448">
    <property type="entry name" value="SASP_alpha/beta-type"/>
</dbReference>
<dbReference type="PANTHER" id="PTHR36107">
    <property type="entry name" value="SMALL, ACID-SOLUBLE SPORE PROTEIN A"/>
    <property type="match status" value="1"/>
</dbReference>
<dbReference type="RefSeq" id="WP_213123014.1">
    <property type="nucleotide sequence ID" value="NZ_JAGYPG010000001.1"/>
</dbReference>
<sequence>MARRNRTLVPGARGALDDFKAKVMSEKGYQVNPNNPNEVKFEIAKEQGIPLKKGYNGHLSAEESGKVGGPIGGNMVKEMVRLAQERLSNNNQNS</sequence>
<evidence type="ECO:0000313" key="2">
    <source>
        <dbReference type="EMBL" id="MBS4193772.1"/>
    </source>
</evidence>
<dbReference type="GO" id="GO:0006265">
    <property type="term" value="P:DNA topological change"/>
    <property type="evidence" value="ECO:0007669"/>
    <property type="project" value="InterPro"/>
</dbReference>
<evidence type="ECO:0000256" key="1">
    <source>
        <dbReference type="ARBA" id="ARBA00003863"/>
    </source>
</evidence>
<dbReference type="Pfam" id="PF00269">
    <property type="entry name" value="SASP"/>
    <property type="match status" value="1"/>
</dbReference>
<accession>A0A942YES8</accession>
<dbReference type="EMBL" id="JAGYPG010000001">
    <property type="protein sequence ID" value="MBS4193772.1"/>
    <property type="molecule type" value="Genomic_DNA"/>
</dbReference>
<dbReference type="InterPro" id="IPR038300">
    <property type="entry name" value="SASP_sf_alpha/beta"/>
</dbReference>
<evidence type="ECO:0000313" key="3">
    <source>
        <dbReference type="Proteomes" id="UP000681414"/>
    </source>
</evidence>
<reference evidence="2 3" key="1">
    <citation type="submission" date="2021-05" db="EMBL/GenBank/DDBJ databases">
        <title>Novel Bacillus species.</title>
        <authorList>
            <person name="Liu G."/>
        </authorList>
    </citation>
    <scope>NUCLEOTIDE SEQUENCE [LARGE SCALE GENOMIC DNA]</scope>
    <source>
        <strain evidence="3">FJAT-49780</strain>
    </source>
</reference>